<feature type="coiled-coil region" evidence="1">
    <location>
        <begin position="738"/>
        <end position="765"/>
    </location>
</feature>
<dbReference type="KEGG" id="fnf:BSQ88_04795"/>
<dbReference type="Gene3D" id="3.30.70.1320">
    <property type="entry name" value="Multidrug efflux transporter AcrB pore domain like"/>
    <property type="match status" value="1"/>
</dbReference>
<feature type="transmembrane region" description="Helical" evidence="2">
    <location>
        <begin position="357"/>
        <end position="374"/>
    </location>
</feature>
<dbReference type="PRINTS" id="PR00702">
    <property type="entry name" value="ACRIFLAVINRP"/>
</dbReference>
<feature type="transmembrane region" description="Helical" evidence="2">
    <location>
        <begin position="334"/>
        <end position="350"/>
    </location>
</feature>
<dbReference type="GO" id="GO:0005886">
    <property type="term" value="C:plasma membrane"/>
    <property type="evidence" value="ECO:0007669"/>
    <property type="project" value="TreeGrafter"/>
</dbReference>
<feature type="transmembrane region" description="Helical" evidence="2">
    <location>
        <begin position="461"/>
        <end position="483"/>
    </location>
</feature>
<dbReference type="SUPFAM" id="SSF101690">
    <property type="entry name" value="PAZ domain"/>
    <property type="match status" value="1"/>
</dbReference>
<feature type="transmembrane region" description="Helical" evidence="2">
    <location>
        <begin position="843"/>
        <end position="860"/>
    </location>
</feature>
<dbReference type="SUPFAM" id="SSF82866">
    <property type="entry name" value="Multidrug efflux transporter AcrB transmembrane domain"/>
    <property type="match status" value="2"/>
</dbReference>
<protein>
    <submittedName>
        <fullName evidence="3">Acriflavin resistance protein</fullName>
    </submittedName>
</protein>
<proteinExistence type="predicted"/>
<accession>A0A162JBA1</accession>
<dbReference type="AlphaFoldDB" id="A0A162JBA1"/>
<dbReference type="SUPFAM" id="SSF82693">
    <property type="entry name" value="Multidrug efflux transporter AcrB pore domain, PN1, PN2, PC1 and PC2 subdomains"/>
    <property type="match status" value="2"/>
</dbReference>
<feature type="transmembrane region" description="Helical" evidence="2">
    <location>
        <begin position="972"/>
        <end position="998"/>
    </location>
</feature>
<keyword evidence="2" id="KW-0812">Transmembrane</keyword>
<dbReference type="Gene3D" id="3.30.70.1430">
    <property type="entry name" value="Multidrug efflux transporter AcrB pore domain"/>
    <property type="match status" value="2"/>
</dbReference>
<comment type="caution">
    <text evidence="3">The sequence shown here is derived from an EMBL/GenBank/DDBJ whole genome shotgun (WGS) entry which is preliminary data.</text>
</comment>
<evidence type="ECO:0000256" key="1">
    <source>
        <dbReference type="SAM" id="Coils"/>
    </source>
</evidence>
<dbReference type="PANTHER" id="PTHR32063">
    <property type="match status" value="1"/>
</dbReference>
<dbReference type="Gene3D" id="1.20.1640.10">
    <property type="entry name" value="Multidrug efflux transporter AcrB transmembrane domain"/>
    <property type="match status" value="2"/>
</dbReference>
<feature type="transmembrane region" description="Helical" evidence="2">
    <location>
        <begin position="867"/>
        <end position="889"/>
    </location>
</feature>
<dbReference type="GO" id="GO:0042910">
    <property type="term" value="F:xenobiotic transmembrane transporter activity"/>
    <property type="evidence" value="ECO:0007669"/>
    <property type="project" value="TreeGrafter"/>
</dbReference>
<evidence type="ECO:0000313" key="4">
    <source>
        <dbReference type="Proteomes" id="UP000075816"/>
    </source>
</evidence>
<dbReference type="Gene3D" id="3.30.70.1440">
    <property type="entry name" value="Multidrug efflux transporter AcrB pore domain"/>
    <property type="match status" value="1"/>
</dbReference>
<evidence type="ECO:0000256" key="2">
    <source>
        <dbReference type="SAM" id="Phobius"/>
    </source>
</evidence>
<dbReference type="Pfam" id="PF00873">
    <property type="entry name" value="ACR_tran"/>
    <property type="match status" value="1"/>
</dbReference>
<dbReference type="InterPro" id="IPR027463">
    <property type="entry name" value="AcrB_DN_DC_subdom"/>
</dbReference>
<dbReference type="eggNOG" id="COG0841">
    <property type="taxonomic scope" value="Bacteria"/>
</dbReference>
<keyword evidence="2" id="KW-0472">Membrane</keyword>
<feature type="transmembrane region" description="Helical" evidence="2">
    <location>
        <begin position="895"/>
        <end position="919"/>
    </location>
</feature>
<gene>
    <name evidence="3" type="ORF">A2J07_01710</name>
</gene>
<organism evidence="3 4">
    <name type="scientific">Fusobacterium necrophorum subsp. funduliforme</name>
    <dbReference type="NCBI Taxonomy" id="143387"/>
    <lineage>
        <taxon>Bacteria</taxon>
        <taxon>Fusobacteriati</taxon>
        <taxon>Fusobacteriota</taxon>
        <taxon>Fusobacteriia</taxon>
        <taxon>Fusobacteriales</taxon>
        <taxon>Fusobacteriaceae</taxon>
        <taxon>Fusobacterium</taxon>
    </lineage>
</organism>
<dbReference type="Gene3D" id="3.30.2090.10">
    <property type="entry name" value="Multidrug efflux transporter AcrB TolC docking domain, DN and DC subdomains"/>
    <property type="match status" value="2"/>
</dbReference>
<dbReference type="SUPFAM" id="SSF82714">
    <property type="entry name" value="Multidrug efflux transporter AcrB TolC docking domain, DN and DC subdomains"/>
    <property type="match status" value="2"/>
</dbReference>
<sequence length="1017" mass="115421">MKWIEVSIRKPIAVSMIFLSLFLLGLFSLFDMKTELLPNMEYPVVKITTHWPGASAQDVEKQISNKIEKVLPNIEGVENISSTSSYENSLISVEFEYGTNIENKVMEIQREIFQIRNDLPNSAKNSLVKKMEMGTGAFTLFLTFTSPNEKELSSYLEEHVKPNLESIPGVAEVTILGALKKQIQIQVNPITLANFNLSPMELYQKIRESSVVFPMGTLMNGREEYMIQALGELKTVSEYENIILHANGNTLRLKDIAKVIISQEDVINLGFHNGNPATTIAISKSVDGSTVEINQKIMTLLHRMKKTMPSNMEYKKIFDSADSIQKSIYTVGKSALQGLLLASLFLWLFLKNKKVTLIITIAFPLAISITFFLLKRMNATLNLISLMGLAIGVGMLTDNAVVVVDNIYRHVQEEEKDVKKASFIGTKEVFSSILASTLTSVIVFLPIVFTEGIMKEMFQEIVWAIIFSNLAALIVSLSLIPMLSAQFFDRRNLLQSGGKYFRRVQKIYQKILKFFLKYRGRMVLASFFLSFFILGAGLRYIRFAFMTKQDYGYYSVIAEFKKGSDLEKIEELRRRMEDIVKKEAHTKSYFSILQKREGTISLNVDIGSKGEREKSLFDVVETVRREIEKIPDIRSTFFYEYAKGKPKKDVEFQIIGTQAESLKRIAYQMQEKLPKIQGISDISSSLDSGGKEIQILFRREKLEALGGDVRNLEQSISYFLLGGDRNNSISIKDGNEEVEVLIRLSKEARKSLEQLKNLKVKIAEKSFVSLQEIADFQESEHSLSIDKTNRLYRVSLYANDAGRGMRKIQKEFVRIFQEKNQDSSIQYRWGGEAEKMQKMMKDLLLTFFLSLFLIYALLAAQFESLLFPFLVMGSIPFALVGVILGFLITRHTMDAVAMVGIILLIGIVVNNAIVLLDFIQQEEKKGNSRQEAIQKACSLRLRPILLTSLTTIFGMLPLSLGLGEGSEVYQGLGISVMFGMTFSTFLTLLLLPASYEWIGSLRDRMKREIKTSEENWK</sequence>
<reference evidence="3 4" key="1">
    <citation type="submission" date="2016-03" db="EMBL/GenBank/DDBJ databases">
        <title>Comparative genomics of human isolates of Fusobacterium necrophorum.</title>
        <authorList>
            <person name="Jensen A."/>
            <person name="Bank S."/>
            <person name="Andersen P.S."/>
            <person name="Kristensen L.H."/>
            <person name="Prag J."/>
        </authorList>
    </citation>
    <scope>NUCLEOTIDE SEQUENCE [LARGE SCALE GENOMIC DNA]</scope>
    <source>
        <strain evidence="3 4">LS_1264</strain>
    </source>
</reference>
<feature type="transmembrane region" description="Helical" evidence="2">
    <location>
        <begin position="386"/>
        <end position="408"/>
    </location>
</feature>
<keyword evidence="1" id="KW-0175">Coiled coil</keyword>
<feature type="transmembrane region" description="Helical" evidence="2">
    <location>
        <begin position="939"/>
        <end position="960"/>
    </location>
</feature>
<dbReference type="PANTHER" id="PTHR32063:SF0">
    <property type="entry name" value="SWARMING MOTILITY PROTEIN SWRC"/>
    <property type="match status" value="1"/>
</dbReference>
<dbReference type="RefSeq" id="WP_062624749.1">
    <property type="nucleotide sequence ID" value="NZ_CAXOUM010000027.1"/>
</dbReference>
<keyword evidence="2" id="KW-1133">Transmembrane helix</keyword>
<name>A0A162JBA1_9FUSO</name>
<dbReference type="InterPro" id="IPR001036">
    <property type="entry name" value="Acrflvin-R"/>
</dbReference>
<feature type="transmembrane region" description="Helical" evidence="2">
    <location>
        <begin position="522"/>
        <end position="541"/>
    </location>
</feature>
<feature type="transmembrane region" description="Helical" evidence="2">
    <location>
        <begin position="12"/>
        <end position="30"/>
    </location>
</feature>
<dbReference type="EMBL" id="LVEA01000001">
    <property type="protein sequence ID" value="KYL05477.1"/>
    <property type="molecule type" value="Genomic_DNA"/>
</dbReference>
<evidence type="ECO:0000313" key="3">
    <source>
        <dbReference type="EMBL" id="KYL05477.1"/>
    </source>
</evidence>
<dbReference type="InterPro" id="IPR036085">
    <property type="entry name" value="PAZ_dom_sf"/>
</dbReference>
<dbReference type="Proteomes" id="UP000075816">
    <property type="component" value="Unassembled WGS sequence"/>
</dbReference>
<feature type="transmembrane region" description="Helical" evidence="2">
    <location>
        <begin position="429"/>
        <end position="449"/>
    </location>
</feature>